<dbReference type="SMART" id="SM00320">
    <property type="entry name" value="WD40"/>
    <property type="match status" value="2"/>
</dbReference>
<feature type="region of interest" description="Disordered" evidence="14">
    <location>
        <begin position="1"/>
        <end position="27"/>
    </location>
</feature>
<evidence type="ECO:0000256" key="8">
    <source>
        <dbReference type="ARBA" id="ARBA00022853"/>
    </source>
</evidence>
<dbReference type="EMBL" id="JBICCN010000027">
    <property type="protein sequence ID" value="KAL3101086.1"/>
    <property type="molecule type" value="Genomic_DNA"/>
</dbReference>
<feature type="compositionally biased region" description="Basic residues" evidence="14">
    <location>
        <begin position="1"/>
        <end position="11"/>
    </location>
</feature>
<keyword evidence="9" id="KW-0007">Acetylation</keyword>
<gene>
    <name evidence="16" type="ORF">niasHS_001546</name>
</gene>
<sequence length="793" mass="90906">MVKTRSSKRPRSSSVGPIPMVSLSPRKTRSIKRKLDHVQQNNIHHRQQQNGLSQGSVRMLSELGFTPSKENGNKNNEWLQFGQFVRFRPLYESAYQESIRSAKTIFVCEFCLSHMIEMEKFKSHVMFCQWRSPPGNEIYRNEQERWNIWEVEGNTETTYCRNLCLMAKLFLSSKTLFHEVETFTFYLLTEITPRGCVLLGYFSKEKNPSKNNNLSCLLMLPNTQKRGYGKLLIDLSYQLSKLEHKIGHPEHPLSDMGLMAYRSYWRSVLFCALRQRRKLADVSIRDLSIETAIHSSDIMSTLLANDMLSFRNDSYYIDITKALNASPSSLRRRHICLDQLRWKPPFDVYPHSSKMNSHIPGDFLWTNVRPVCRRMNNNIRRNEYWQCRLSELYGLQLAPRLTATAGDGRQPNAKVADDQQRELEDLMPALRCVAVERRALSRPFGRRTDETVHIGTIDALRLFRCPGTSEDGPILCLSGARDRQITLRRCQCAEVPSSASSSNDNQNGPVNEIARIDNAHTGWIWCISVAPDGRQFYSAGWDAQIQQWHFAESRIERGLALNFPSLAALWCVLEDQNVLYASTYKRGPILFDLRAGTHPQHELNVHNNFPVFELATGPNCNQLFSIGEDNRLVSVDKRRFSVRISLDLFFVQPIFQFILPLLKFHCHWFFSAFSALLCEHRAPVSHVDYADGQLCLSLRNGQLRFFDPGTLQMENQLTVTETDQGPYNIVKLTRGATFCANKCDNMLRMYTPGLRPRLMASTKLDANVTRLDVLDGAVVAALSTGALAYFLSQ</sequence>
<dbReference type="Pfam" id="PF17772">
    <property type="entry name" value="zf-MYST"/>
    <property type="match status" value="1"/>
</dbReference>
<dbReference type="SUPFAM" id="SSF55729">
    <property type="entry name" value="Acyl-CoA N-acyltransferases (Nat)"/>
    <property type="match status" value="1"/>
</dbReference>
<reference evidence="16 17" key="1">
    <citation type="submission" date="2024-10" db="EMBL/GenBank/DDBJ databases">
        <authorList>
            <person name="Kim D."/>
        </authorList>
    </citation>
    <scope>NUCLEOTIDE SEQUENCE [LARGE SCALE GENOMIC DNA]</scope>
    <source>
        <strain evidence="16">Taebaek</strain>
    </source>
</reference>
<dbReference type="AlphaFoldDB" id="A0ABD2KDW1"/>
<keyword evidence="6" id="KW-0863">Zinc-finger</keyword>
<comment type="similarity">
    <text evidence="2 13">Belongs to the MYST (SAS/MOZ) family.</text>
</comment>
<accession>A0ABD2KDW1</accession>
<evidence type="ECO:0000259" key="15">
    <source>
        <dbReference type="PROSITE" id="PS51726"/>
    </source>
</evidence>
<feature type="active site" description="Proton donor/acceptor" evidence="11">
    <location>
        <position position="250"/>
    </location>
</feature>
<dbReference type="GO" id="GO:0008270">
    <property type="term" value="F:zinc ion binding"/>
    <property type="evidence" value="ECO:0007669"/>
    <property type="project" value="UniProtKB-KW"/>
</dbReference>
<evidence type="ECO:0000313" key="16">
    <source>
        <dbReference type="EMBL" id="KAL3101086.1"/>
    </source>
</evidence>
<organism evidence="16 17">
    <name type="scientific">Heterodera schachtii</name>
    <name type="common">Sugarbeet cyst nematode worm</name>
    <name type="synonym">Tylenchus schachtii</name>
    <dbReference type="NCBI Taxonomy" id="97005"/>
    <lineage>
        <taxon>Eukaryota</taxon>
        <taxon>Metazoa</taxon>
        <taxon>Ecdysozoa</taxon>
        <taxon>Nematoda</taxon>
        <taxon>Chromadorea</taxon>
        <taxon>Rhabditida</taxon>
        <taxon>Tylenchina</taxon>
        <taxon>Tylenchomorpha</taxon>
        <taxon>Tylenchoidea</taxon>
        <taxon>Heteroderidae</taxon>
        <taxon>Heteroderinae</taxon>
        <taxon>Heterodera</taxon>
    </lineage>
</organism>
<evidence type="ECO:0000256" key="2">
    <source>
        <dbReference type="ARBA" id="ARBA00010107"/>
    </source>
</evidence>
<feature type="domain" description="MYST-type HAT" evidence="15">
    <location>
        <begin position="71"/>
        <end position="344"/>
    </location>
</feature>
<comment type="catalytic activity">
    <reaction evidence="13">
        <text>L-lysyl-[protein] + acetyl-CoA = N(6)-acetyl-L-lysyl-[protein] + CoA + H(+)</text>
        <dbReference type="Rhea" id="RHEA:45948"/>
        <dbReference type="Rhea" id="RHEA-COMP:9752"/>
        <dbReference type="Rhea" id="RHEA-COMP:10731"/>
        <dbReference type="ChEBI" id="CHEBI:15378"/>
        <dbReference type="ChEBI" id="CHEBI:29969"/>
        <dbReference type="ChEBI" id="CHEBI:57287"/>
        <dbReference type="ChEBI" id="CHEBI:57288"/>
        <dbReference type="ChEBI" id="CHEBI:61930"/>
        <dbReference type="EC" id="2.3.1.48"/>
    </reaction>
</comment>
<evidence type="ECO:0000256" key="4">
    <source>
        <dbReference type="ARBA" id="ARBA00022679"/>
    </source>
</evidence>
<dbReference type="GO" id="GO:0005634">
    <property type="term" value="C:nucleus"/>
    <property type="evidence" value="ECO:0007669"/>
    <property type="project" value="UniProtKB-SubCell"/>
</dbReference>
<dbReference type="InterPro" id="IPR040706">
    <property type="entry name" value="Zf-MYST"/>
</dbReference>
<evidence type="ECO:0000256" key="3">
    <source>
        <dbReference type="ARBA" id="ARBA00013184"/>
    </source>
</evidence>
<keyword evidence="4" id="KW-0808">Transferase</keyword>
<evidence type="ECO:0000256" key="14">
    <source>
        <dbReference type="SAM" id="MobiDB-lite"/>
    </source>
</evidence>
<keyword evidence="7" id="KW-0862">Zinc</keyword>
<keyword evidence="17" id="KW-1185">Reference proteome</keyword>
<evidence type="ECO:0000256" key="11">
    <source>
        <dbReference type="PIRSR" id="PIRSR602717-51"/>
    </source>
</evidence>
<dbReference type="Gene3D" id="1.10.10.10">
    <property type="entry name" value="Winged helix-like DNA-binding domain superfamily/Winged helix DNA-binding domain"/>
    <property type="match status" value="1"/>
</dbReference>
<evidence type="ECO:0000256" key="10">
    <source>
        <dbReference type="ARBA" id="ARBA00023242"/>
    </source>
</evidence>
<evidence type="ECO:0000313" key="17">
    <source>
        <dbReference type="Proteomes" id="UP001620645"/>
    </source>
</evidence>
<dbReference type="InterPro" id="IPR002717">
    <property type="entry name" value="HAT_MYST-type"/>
</dbReference>
<keyword evidence="10 13" id="KW-0539">Nucleus</keyword>
<keyword evidence="5" id="KW-0479">Metal-binding</keyword>
<dbReference type="SUPFAM" id="SSF50978">
    <property type="entry name" value="WD40 repeat-like"/>
    <property type="match status" value="1"/>
</dbReference>
<evidence type="ECO:0000256" key="13">
    <source>
        <dbReference type="RuleBase" id="RU361211"/>
    </source>
</evidence>
<dbReference type="GO" id="GO:0004402">
    <property type="term" value="F:histone acetyltransferase activity"/>
    <property type="evidence" value="ECO:0007669"/>
    <property type="project" value="UniProtKB-ARBA"/>
</dbReference>
<dbReference type="PANTHER" id="PTHR10615">
    <property type="entry name" value="HISTONE ACETYLTRANSFERASE"/>
    <property type="match status" value="1"/>
</dbReference>
<dbReference type="InterPro" id="IPR050603">
    <property type="entry name" value="MYST_HAT"/>
</dbReference>
<evidence type="ECO:0000256" key="1">
    <source>
        <dbReference type="ARBA" id="ARBA00004123"/>
    </source>
</evidence>
<dbReference type="InterPro" id="IPR001680">
    <property type="entry name" value="WD40_rpt"/>
</dbReference>
<comment type="subcellular location">
    <subcellularLocation>
        <location evidence="1 13">Nucleus</location>
    </subcellularLocation>
</comment>
<dbReference type="GO" id="GO:0005829">
    <property type="term" value="C:cytosol"/>
    <property type="evidence" value="ECO:0007669"/>
    <property type="project" value="UniProtKB-ARBA"/>
</dbReference>
<comment type="caution">
    <text evidence="16">The sequence shown here is derived from an EMBL/GenBank/DDBJ whole genome shotgun (WGS) entry which is preliminary data.</text>
</comment>
<keyword evidence="12" id="KW-0853">WD repeat</keyword>
<evidence type="ECO:0000256" key="5">
    <source>
        <dbReference type="ARBA" id="ARBA00022723"/>
    </source>
</evidence>
<dbReference type="InterPro" id="IPR015943">
    <property type="entry name" value="WD40/YVTN_repeat-like_dom_sf"/>
</dbReference>
<feature type="repeat" description="WD" evidence="12">
    <location>
        <begin position="517"/>
        <end position="558"/>
    </location>
</feature>
<evidence type="ECO:0000256" key="12">
    <source>
        <dbReference type="PROSITE-ProRule" id="PRU00221"/>
    </source>
</evidence>
<evidence type="ECO:0000256" key="7">
    <source>
        <dbReference type="ARBA" id="ARBA00022833"/>
    </source>
</evidence>
<dbReference type="InterPro" id="IPR036322">
    <property type="entry name" value="WD40_repeat_dom_sf"/>
</dbReference>
<dbReference type="Gene3D" id="3.30.60.60">
    <property type="entry name" value="N-acetyl transferase-like"/>
    <property type="match status" value="1"/>
</dbReference>
<dbReference type="PROSITE" id="PS50082">
    <property type="entry name" value="WD_REPEATS_2"/>
    <property type="match status" value="1"/>
</dbReference>
<dbReference type="Pfam" id="PF00400">
    <property type="entry name" value="WD40"/>
    <property type="match status" value="1"/>
</dbReference>
<dbReference type="InterPro" id="IPR016181">
    <property type="entry name" value="Acyl_CoA_acyltransferase"/>
</dbReference>
<dbReference type="InterPro" id="IPR036388">
    <property type="entry name" value="WH-like_DNA-bd_sf"/>
</dbReference>
<dbReference type="Gene3D" id="3.40.630.30">
    <property type="match status" value="1"/>
</dbReference>
<evidence type="ECO:0000256" key="9">
    <source>
        <dbReference type="ARBA" id="ARBA00022990"/>
    </source>
</evidence>
<name>A0ABD2KDW1_HETSC</name>
<evidence type="ECO:0000256" key="6">
    <source>
        <dbReference type="ARBA" id="ARBA00022771"/>
    </source>
</evidence>
<proteinExistence type="inferred from homology"/>
<dbReference type="PROSITE" id="PS51726">
    <property type="entry name" value="MYST_HAT"/>
    <property type="match status" value="1"/>
</dbReference>
<dbReference type="Gene3D" id="2.130.10.10">
    <property type="entry name" value="YVTN repeat-like/Quinoprotein amine dehydrogenase"/>
    <property type="match status" value="1"/>
</dbReference>
<dbReference type="EC" id="2.3.1.48" evidence="3 13"/>
<dbReference type="PANTHER" id="PTHR10615:SF161">
    <property type="entry name" value="HISTONE ACETYLTRANSFERASE KAT7"/>
    <property type="match status" value="1"/>
</dbReference>
<dbReference type="Pfam" id="PF01853">
    <property type="entry name" value="MOZ_SAS"/>
    <property type="match status" value="1"/>
</dbReference>
<keyword evidence="8" id="KW-0156">Chromatin regulator</keyword>
<protein>
    <recommendedName>
        <fullName evidence="3 13">Histone acetyltransferase</fullName>
        <ecNumber evidence="3 13">2.3.1.48</ecNumber>
    </recommendedName>
</protein>
<dbReference type="Proteomes" id="UP001620645">
    <property type="component" value="Unassembled WGS sequence"/>
</dbReference>